<dbReference type="GO" id="GO:0020037">
    <property type="term" value="F:heme binding"/>
    <property type="evidence" value="ECO:0007669"/>
    <property type="project" value="InterPro"/>
</dbReference>
<keyword evidence="4" id="KW-0411">Iron-sulfur</keyword>
<name>A0AAN9IF06_CROPI</name>
<dbReference type="GO" id="GO:0009337">
    <property type="term" value="C:sulfite reductase complex (NADPH)"/>
    <property type="evidence" value="ECO:0007669"/>
    <property type="project" value="TreeGrafter"/>
</dbReference>
<dbReference type="SUPFAM" id="SSF56014">
    <property type="entry name" value="Nitrite and sulphite reductase 4Fe-4S domain-like"/>
    <property type="match status" value="1"/>
</dbReference>
<dbReference type="GO" id="GO:0016002">
    <property type="term" value="F:sulfite reductase activity"/>
    <property type="evidence" value="ECO:0007669"/>
    <property type="project" value="TreeGrafter"/>
</dbReference>
<dbReference type="Proteomes" id="UP001372338">
    <property type="component" value="Unassembled WGS sequence"/>
</dbReference>
<dbReference type="PANTHER" id="PTHR11493">
    <property type="entry name" value="SULFITE REDUCTASE [NADPH] SUBUNIT BETA-RELATED"/>
    <property type="match status" value="1"/>
</dbReference>
<evidence type="ECO:0000256" key="4">
    <source>
        <dbReference type="ARBA" id="ARBA00023014"/>
    </source>
</evidence>
<keyword evidence="2" id="KW-0479">Metal-binding</keyword>
<evidence type="ECO:0000256" key="2">
    <source>
        <dbReference type="ARBA" id="ARBA00022723"/>
    </source>
</evidence>
<dbReference type="EMBL" id="JAYWIO010000003">
    <property type="protein sequence ID" value="KAK7275964.1"/>
    <property type="molecule type" value="Genomic_DNA"/>
</dbReference>
<gene>
    <name evidence="5" type="ORF">RIF29_17091</name>
</gene>
<dbReference type="InterPro" id="IPR045854">
    <property type="entry name" value="NO2/SO3_Rdtase_4Fe4S_sf"/>
</dbReference>
<protein>
    <submittedName>
        <fullName evidence="5">Uncharacterized protein</fullName>
    </submittedName>
</protein>
<evidence type="ECO:0000256" key="3">
    <source>
        <dbReference type="ARBA" id="ARBA00023004"/>
    </source>
</evidence>
<organism evidence="5 6">
    <name type="scientific">Crotalaria pallida</name>
    <name type="common">Smooth rattlebox</name>
    <name type="synonym">Crotalaria striata</name>
    <dbReference type="NCBI Taxonomy" id="3830"/>
    <lineage>
        <taxon>Eukaryota</taxon>
        <taxon>Viridiplantae</taxon>
        <taxon>Streptophyta</taxon>
        <taxon>Embryophyta</taxon>
        <taxon>Tracheophyta</taxon>
        <taxon>Spermatophyta</taxon>
        <taxon>Magnoliopsida</taxon>
        <taxon>eudicotyledons</taxon>
        <taxon>Gunneridae</taxon>
        <taxon>Pentapetalae</taxon>
        <taxon>rosids</taxon>
        <taxon>fabids</taxon>
        <taxon>Fabales</taxon>
        <taxon>Fabaceae</taxon>
        <taxon>Papilionoideae</taxon>
        <taxon>50 kb inversion clade</taxon>
        <taxon>genistoids sensu lato</taxon>
        <taxon>core genistoids</taxon>
        <taxon>Crotalarieae</taxon>
        <taxon>Crotalaria</taxon>
    </lineage>
</organism>
<dbReference type="GO" id="GO:0000103">
    <property type="term" value="P:sulfate assimilation"/>
    <property type="evidence" value="ECO:0007669"/>
    <property type="project" value="TreeGrafter"/>
</dbReference>
<comment type="caution">
    <text evidence="5">The sequence shown here is derived from an EMBL/GenBank/DDBJ whole genome shotgun (WGS) entry which is preliminary data.</text>
</comment>
<dbReference type="PANTHER" id="PTHR11493:SF47">
    <property type="entry name" value="SULFITE REDUCTASE [NADPH] SUBUNIT BETA"/>
    <property type="match status" value="1"/>
</dbReference>
<sequence length="154" mass="17021">MACLAFPLCPLAITEAERGIPGILKRIRAVFEKVGLKYNESVVVRITGCPNGCARPYMAELRLVGDGPNSYQLKVSWTRGLRSHGREGPVAPARHNLRLFDDKETYEAMDGLANLQNKSAHQLSMEVIGNYVASGQDGKSINNVPVYRMRPPPR</sequence>
<dbReference type="InterPro" id="IPR045169">
    <property type="entry name" value="NO2/SO3_Rdtase_4Fe4S_prot"/>
</dbReference>
<evidence type="ECO:0000313" key="5">
    <source>
        <dbReference type="EMBL" id="KAK7275964.1"/>
    </source>
</evidence>
<dbReference type="GO" id="GO:0046872">
    <property type="term" value="F:metal ion binding"/>
    <property type="evidence" value="ECO:0007669"/>
    <property type="project" value="UniProtKB-KW"/>
</dbReference>
<comment type="cofactor">
    <cofactor evidence="1">
        <name>[4Fe-4S] cluster</name>
        <dbReference type="ChEBI" id="CHEBI:49883"/>
    </cofactor>
</comment>
<keyword evidence="3" id="KW-0408">Iron</keyword>
<evidence type="ECO:0000313" key="6">
    <source>
        <dbReference type="Proteomes" id="UP001372338"/>
    </source>
</evidence>
<accession>A0AAN9IF06</accession>
<dbReference type="AlphaFoldDB" id="A0AAN9IF06"/>
<dbReference type="Gene3D" id="3.30.413.10">
    <property type="entry name" value="Sulfite Reductase Hemoprotein, domain 1"/>
    <property type="match status" value="1"/>
</dbReference>
<dbReference type="GO" id="GO:0051536">
    <property type="term" value="F:iron-sulfur cluster binding"/>
    <property type="evidence" value="ECO:0007669"/>
    <property type="project" value="UniProtKB-KW"/>
</dbReference>
<reference evidence="5 6" key="1">
    <citation type="submission" date="2024-01" db="EMBL/GenBank/DDBJ databases">
        <title>The genomes of 5 underutilized Papilionoideae crops provide insights into root nodulation and disease resistanc.</title>
        <authorList>
            <person name="Yuan L."/>
        </authorList>
    </citation>
    <scope>NUCLEOTIDE SEQUENCE [LARGE SCALE GENOMIC DNA]</scope>
    <source>
        <strain evidence="5">ZHUSHIDOU_FW_LH</strain>
        <tissue evidence="5">Leaf</tissue>
    </source>
</reference>
<dbReference type="GO" id="GO:0050311">
    <property type="term" value="F:sulfite reductase (ferredoxin) activity"/>
    <property type="evidence" value="ECO:0007669"/>
    <property type="project" value="TreeGrafter"/>
</dbReference>
<evidence type="ECO:0000256" key="1">
    <source>
        <dbReference type="ARBA" id="ARBA00001966"/>
    </source>
</evidence>
<proteinExistence type="predicted"/>
<dbReference type="GO" id="GO:0009570">
    <property type="term" value="C:chloroplast stroma"/>
    <property type="evidence" value="ECO:0007669"/>
    <property type="project" value="TreeGrafter"/>
</dbReference>
<keyword evidence="6" id="KW-1185">Reference proteome</keyword>